<organism evidence="4 6">
    <name type="scientific">Caulochytrium protostelioides</name>
    <dbReference type="NCBI Taxonomy" id="1555241"/>
    <lineage>
        <taxon>Eukaryota</taxon>
        <taxon>Fungi</taxon>
        <taxon>Fungi incertae sedis</taxon>
        <taxon>Chytridiomycota</taxon>
        <taxon>Chytridiomycota incertae sedis</taxon>
        <taxon>Chytridiomycetes</taxon>
        <taxon>Caulochytriales</taxon>
        <taxon>Caulochytriaceae</taxon>
        <taxon>Caulochytrium</taxon>
    </lineage>
</organism>
<feature type="chain" id="PRO_5036118881" evidence="2">
    <location>
        <begin position="26"/>
        <end position="169"/>
    </location>
</feature>
<accession>A0A4P9X6N1</accession>
<evidence type="ECO:0000313" key="5">
    <source>
        <dbReference type="Proteomes" id="UP000268535"/>
    </source>
</evidence>
<feature type="compositionally biased region" description="Basic and acidic residues" evidence="1">
    <location>
        <begin position="79"/>
        <end position="88"/>
    </location>
</feature>
<feature type="signal peptide" evidence="2">
    <location>
        <begin position="1"/>
        <end position="25"/>
    </location>
</feature>
<evidence type="ECO:0000313" key="3">
    <source>
        <dbReference type="EMBL" id="RKO96423.1"/>
    </source>
</evidence>
<feature type="compositionally biased region" description="Basic and acidic residues" evidence="1">
    <location>
        <begin position="153"/>
        <end position="169"/>
    </location>
</feature>
<evidence type="ECO:0000313" key="6">
    <source>
        <dbReference type="Proteomes" id="UP000274922"/>
    </source>
</evidence>
<gene>
    <name evidence="3" type="ORF">CAUPRSCDRAFT_11884</name>
    <name evidence="4" type="ORF">CXG81DRAFT_19275</name>
</gene>
<reference evidence="5 6" key="1">
    <citation type="journal article" date="2018" name="Nat. Microbiol.">
        <title>Leveraging single-cell genomics to expand the fungal tree of life.</title>
        <authorList>
            <person name="Ahrendt S.R."/>
            <person name="Quandt C.A."/>
            <person name="Ciobanu D."/>
            <person name="Clum A."/>
            <person name="Salamov A."/>
            <person name="Andreopoulos B."/>
            <person name="Cheng J.F."/>
            <person name="Woyke T."/>
            <person name="Pelin A."/>
            <person name="Henrissat B."/>
            <person name="Reynolds N.K."/>
            <person name="Benny G.L."/>
            <person name="Smith M.E."/>
            <person name="James T.Y."/>
            <person name="Grigoriev I.V."/>
        </authorList>
    </citation>
    <scope>NUCLEOTIDE SEQUENCE [LARGE SCALE GENOMIC DNA]</scope>
    <source>
        <strain evidence="5 6">ATCC 52028</strain>
    </source>
</reference>
<sequence length="169" mass="18605">MRLLLLLPALAFALLVLLTPPGVAGAPPLPHLTGTKPKTLVRMNNKLMSFFRGKYQPVEDGATVLKKSRPPSARGKPRPSVERNHKGSDVSTQPNPDPQMDKAKANRNDYKIQRMAAEMEHLKTMESKLASTSSAAQRDASLRDTGNFATNYKDTRGLLDTDEESIHSE</sequence>
<keyword evidence="2" id="KW-0732">Signal</keyword>
<evidence type="ECO:0000256" key="2">
    <source>
        <dbReference type="SAM" id="SignalP"/>
    </source>
</evidence>
<feature type="region of interest" description="Disordered" evidence="1">
    <location>
        <begin position="62"/>
        <end position="169"/>
    </location>
</feature>
<dbReference type="AlphaFoldDB" id="A0A4P9X6N1"/>
<reference evidence="3" key="3">
    <citation type="submission" date="2018-08" db="EMBL/GenBank/DDBJ databases">
        <title>Leveraging single-cell genomics to expand the Fungal Tree of Life.</title>
        <authorList>
            <consortium name="DOE Joint Genome Institute"/>
            <person name="Ahrendt S.R."/>
            <person name="Quandt C.A."/>
            <person name="Ciobanu D."/>
            <person name="Clum A."/>
            <person name="Salamov A."/>
            <person name="Andreopoulos B."/>
            <person name="Cheng J.-F."/>
            <person name="Woyke T."/>
            <person name="Pelin A."/>
            <person name="Henrissat B."/>
            <person name="Reynolds N."/>
            <person name="Benny G.L."/>
            <person name="Smith M.E."/>
            <person name="James T.Y."/>
            <person name="Grigoriev I.V."/>
        </authorList>
    </citation>
    <scope>NUCLEOTIDE SEQUENCE</scope>
    <source>
        <strain evidence="3">ATCC 52028</strain>
    </source>
</reference>
<name>A0A4P9X6N1_9FUNG</name>
<proteinExistence type="predicted"/>
<evidence type="ECO:0000313" key="4">
    <source>
        <dbReference type="EMBL" id="RKP00835.1"/>
    </source>
</evidence>
<evidence type="ECO:0000256" key="1">
    <source>
        <dbReference type="SAM" id="MobiDB-lite"/>
    </source>
</evidence>
<protein>
    <submittedName>
        <fullName evidence="4">Uncharacterized protein</fullName>
    </submittedName>
</protein>
<dbReference type="Proteomes" id="UP000268535">
    <property type="component" value="Unassembled WGS sequence"/>
</dbReference>
<dbReference type="EMBL" id="ML014196">
    <property type="protein sequence ID" value="RKP00835.1"/>
    <property type="molecule type" value="Genomic_DNA"/>
</dbReference>
<feature type="compositionally biased region" description="Basic and acidic residues" evidence="1">
    <location>
        <begin position="99"/>
        <end position="126"/>
    </location>
</feature>
<keyword evidence="6" id="KW-1185">Reference proteome</keyword>
<dbReference type="Proteomes" id="UP000274922">
    <property type="component" value="Unassembled WGS sequence"/>
</dbReference>
<reference evidence="4" key="2">
    <citation type="submission" date="2018-04" db="EMBL/GenBank/DDBJ databases">
        <title>Leveraging single-cell genomics to expand the Fungal Tree of Life.</title>
        <authorList>
            <consortium name="DOE Joint Genome Institute"/>
            <person name="Ahrendt S.R."/>
            <person name="Quandt C.A."/>
            <person name="Ciobanu D."/>
            <person name="Clum A."/>
            <person name="Salamov A."/>
            <person name="Andreopoulos B."/>
            <person name="Cheng J.-F."/>
            <person name="Woyke T."/>
            <person name="Pelin A."/>
            <person name="Henrissat B."/>
            <person name="Benny G.L."/>
            <person name="Smith M.E."/>
            <person name="James T.Y."/>
            <person name="Grigoriev I.V."/>
        </authorList>
    </citation>
    <scope>NUCLEOTIDE SEQUENCE</scope>
    <source>
        <strain evidence="4">ATCC 52028</strain>
    </source>
</reference>
<dbReference type="EMBL" id="ML009965">
    <property type="protein sequence ID" value="RKO96423.1"/>
    <property type="molecule type" value="Genomic_DNA"/>
</dbReference>